<comment type="subcellular location">
    <subcellularLocation>
        <location evidence="1">Secreted</location>
    </subcellularLocation>
</comment>
<feature type="compositionally biased region" description="Polar residues" evidence="7">
    <location>
        <begin position="268"/>
        <end position="280"/>
    </location>
</feature>
<dbReference type="PANTHER" id="PTHR22906">
    <property type="entry name" value="PROPERDIN"/>
    <property type="match status" value="1"/>
</dbReference>
<keyword evidence="3 8" id="KW-0732">Signal</keyword>
<evidence type="ECO:0000256" key="3">
    <source>
        <dbReference type="ARBA" id="ARBA00022729"/>
    </source>
</evidence>
<reference evidence="10" key="2">
    <citation type="submission" date="2020-10" db="UniProtKB">
        <authorList>
            <consortium name="WormBaseParasite"/>
        </authorList>
    </citation>
    <scope>IDENTIFICATION</scope>
</reference>
<dbReference type="SMART" id="SM00209">
    <property type="entry name" value="TSP1"/>
    <property type="match status" value="2"/>
</dbReference>
<accession>A0A7E4VG91</accession>
<keyword evidence="5" id="KW-1015">Disulfide bond</keyword>
<keyword evidence="2" id="KW-0964">Secreted</keyword>
<dbReference type="PANTHER" id="PTHR22906:SF43">
    <property type="entry name" value="PROPERDIN"/>
    <property type="match status" value="1"/>
</dbReference>
<name>A0A7E4VG91_PANRE</name>
<sequence>MRLIRRASGAQLCLFAVAMIASVSAQDDSAFPSPPETSTSNPETFRTGKLNQFQGFFTPKPYPDNANFVYASIWASWSAWSFCSNNIQIRVRACNTVRGFTCPGANQERRACGESANRMNQFNVPGRPNPRRFGGDYDAVDPWEEDRKEALRQLYSDYTPSDDAPAREPAVPLLQSQRPRSPPKIHDENGREFSAVARSGGRTASGYGGNLPIGPPIEDYGRKFHSDGTGEAPSMTPELLFGSKLEIPTKRIKSKSNSIESKEGGANNGQELQGIDSASHSSEHTEAPEHQASQEAVEVGREVPTVDSTGSPLRVVPADAFTASPAATEEPITENTDSESPESHPDISNVQLPEEHQEVPSIDAIDLQPESPSTSEAPSVIAEDPKEASSLSSIVQPTPAPSVIESSDLEVIPEHESEQATGHARPQTVQPTKVLQTTNLDKLENHRVTITPPEPIDDGTEVRNSGELYDDEVEQKRKTANADVTPQPELKQHGGEVFDKEDREDIKAIEDDMAHLAQFEDILHSGEIVFNKDTANALEWLLANMTKAAAQAQNHLNAEAQKAKFFPGQETKGVNSVLDAEQEYKTSLHSGEVNFGTVENSGEFDGLIGVNKVVHRAHAAKTQQQLIEEKPVTIKGLLPSLKKTNGVNYQKAKVIKPAQFQLRPDIETIRLETELRRLQSDMQKMESDLAIIQTDNSDANRIRTTQRPYTTPLPIEIVTVPTPATTISNQKANEKAMDLELVPKAPPKNAYLGPLTTPALPSIINTENGELFVLDGPQKASTATWSEWREWADCFCDKQVRTRICNYDSAFHSKGCSGKSFESRSCVATRPCPAKLAAARRTSTASPIGANAGSDGLYTISPPRSRTGYAFRPNPLSRAISSIQFHA</sequence>
<dbReference type="InterPro" id="IPR000884">
    <property type="entry name" value="TSP1_rpt"/>
</dbReference>
<dbReference type="InterPro" id="IPR036383">
    <property type="entry name" value="TSP1_rpt_sf"/>
</dbReference>
<feature type="region of interest" description="Disordered" evidence="7">
    <location>
        <begin position="251"/>
        <end position="433"/>
    </location>
</feature>
<evidence type="ECO:0000256" key="7">
    <source>
        <dbReference type="SAM" id="MobiDB-lite"/>
    </source>
</evidence>
<evidence type="ECO:0000256" key="5">
    <source>
        <dbReference type="ARBA" id="ARBA00023157"/>
    </source>
</evidence>
<evidence type="ECO:0000313" key="9">
    <source>
        <dbReference type="Proteomes" id="UP000492821"/>
    </source>
</evidence>
<dbReference type="SUPFAM" id="SSF82895">
    <property type="entry name" value="TSP-1 type 1 repeat"/>
    <property type="match status" value="2"/>
</dbReference>
<evidence type="ECO:0000256" key="1">
    <source>
        <dbReference type="ARBA" id="ARBA00004613"/>
    </source>
</evidence>
<keyword evidence="4" id="KW-0677">Repeat</keyword>
<dbReference type="AlphaFoldDB" id="A0A7E4VG91"/>
<dbReference type="InterPro" id="IPR052065">
    <property type="entry name" value="Compl_asym_regulator"/>
</dbReference>
<organism evidence="9 10">
    <name type="scientific">Panagrellus redivivus</name>
    <name type="common">Microworm</name>
    <dbReference type="NCBI Taxonomy" id="6233"/>
    <lineage>
        <taxon>Eukaryota</taxon>
        <taxon>Metazoa</taxon>
        <taxon>Ecdysozoa</taxon>
        <taxon>Nematoda</taxon>
        <taxon>Chromadorea</taxon>
        <taxon>Rhabditida</taxon>
        <taxon>Tylenchina</taxon>
        <taxon>Panagrolaimomorpha</taxon>
        <taxon>Panagrolaimoidea</taxon>
        <taxon>Panagrolaimidae</taxon>
        <taxon>Panagrellus</taxon>
    </lineage>
</organism>
<feature type="chain" id="PRO_5028826977" evidence="8">
    <location>
        <begin position="26"/>
        <end position="887"/>
    </location>
</feature>
<dbReference type="PROSITE" id="PS50092">
    <property type="entry name" value="TSP1"/>
    <property type="match status" value="2"/>
</dbReference>
<evidence type="ECO:0000256" key="6">
    <source>
        <dbReference type="SAM" id="Coils"/>
    </source>
</evidence>
<dbReference type="Proteomes" id="UP000492821">
    <property type="component" value="Unassembled WGS sequence"/>
</dbReference>
<dbReference type="Pfam" id="PF00090">
    <property type="entry name" value="TSP_1"/>
    <property type="match status" value="2"/>
</dbReference>
<feature type="coiled-coil region" evidence="6">
    <location>
        <begin position="668"/>
        <end position="695"/>
    </location>
</feature>
<proteinExistence type="predicted"/>
<keyword evidence="9" id="KW-1185">Reference proteome</keyword>
<dbReference type="WBParaSite" id="Pan_g20705.t1">
    <property type="protein sequence ID" value="Pan_g20705.t1"/>
    <property type="gene ID" value="Pan_g20705"/>
</dbReference>
<evidence type="ECO:0000256" key="8">
    <source>
        <dbReference type="SAM" id="SignalP"/>
    </source>
</evidence>
<keyword evidence="6" id="KW-0175">Coiled coil</keyword>
<reference evidence="9" key="1">
    <citation type="journal article" date="2013" name="Genetics">
        <title>The draft genome and transcriptome of Panagrellus redivivus are shaped by the harsh demands of a free-living lifestyle.</title>
        <authorList>
            <person name="Srinivasan J."/>
            <person name="Dillman A.R."/>
            <person name="Macchietto M.G."/>
            <person name="Heikkinen L."/>
            <person name="Lakso M."/>
            <person name="Fracchia K.M."/>
            <person name="Antoshechkin I."/>
            <person name="Mortazavi A."/>
            <person name="Wong G."/>
            <person name="Sternberg P.W."/>
        </authorList>
    </citation>
    <scope>NUCLEOTIDE SEQUENCE [LARGE SCALE GENOMIC DNA]</scope>
    <source>
        <strain evidence="9">MT8872</strain>
    </source>
</reference>
<evidence type="ECO:0000256" key="2">
    <source>
        <dbReference type="ARBA" id="ARBA00022525"/>
    </source>
</evidence>
<feature type="region of interest" description="Disordered" evidence="7">
    <location>
        <begin position="27"/>
        <end position="46"/>
    </location>
</feature>
<protein>
    <submittedName>
        <fullName evidence="10">Mucin-5AC</fullName>
    </submittedName>
</protein>
<evidence type="ECO:0000313" key="10">
    <source>
        <dbReference type="WBParaSite" id="Pan_g20705.t1"/>
    </source>
</evidence>
<evidence type="ECO:0000256" key="4">
    <source>
        <dbReference type="ARBA" id="ARBA00022737"/>
    </source>
</evidence>
<feature type="signal peptide" evidence="8">
    <location>
        <begin position="1"/>
        <end position="25"/>
    </location>
</feature>